<gene>
    <name evidence="3" type="ORF">GCM10011374_34650</name>
</gene>
<dbReference type="InterPro" id="IPR002525">
    <property type="entry name" value="Transp_IS110-like_N"/>
</dbReference>
<dbReference type="PANTHER" id="PTHR33055:SF16">
    <property type="entry name" value="TRANSPOSASE FOR INSERTION SEQUENCE ELEMENT IS1547"/>
    <property type="match status" value="1"/>
</dbReference>
<accession>A0A917H4U3</accession>
<evidence type="ECO:0000259" key="2">
    <source>
        <dbReference type="Pfam" id="PF02371"/>
    </source>
</evidence>
<dbReference type="GO" id="GO:0006313">
    <property type="term" value="P:DNA transposition"/>
    <property type="evidence" value="ECO:0007669"/>
    <property type="project" value="InterPro"/>
</dbReference>
<dbReference type="Pfam" id="PF01548">
    <property type="entry name" value="DEDD_Tnp_IS110"/>
    <property type="match status" value="1"/>
</dbReference>
<evidence type="ECO:0000313" key="3">
    <source>
        <dbReference type="EMBL" id="GGG67447.1"/>
    </source>
</evidence>
<dbReference type="PANTHER" id="PTHR33055">
    <property type="entry name" value="TRANSPOSASE FOR INSERTION SEQUENCE ELEMENT IS1111A"/>
    <property type="match status" value="1"/>
</dbReference>
<dbReference type="AlphaFoldDB" id="A0A917H4U3"/>
<dbReference type="EMBL" id="BMEQ01000027">
    <property type="protein sequence ID" value="GGG67447.1"/>
    <property type="molecule type" value="Genomic_DNA"/>
</dbReference>
<reference evidence="3" key="2">
    <citation type="submission" date="2020-09" db="EMBL/GenBank/DDBJ databases">
        <authorList>
            <person name="Sun Q."/>
            <person name="Zhou Y."/>
        </authorList>
    </citation>
    <scope>NUCLEOTIDE SEQUENCE</scope>
    <source>
        <strain evidence="3">CGMCC 1.12187</strain>
    </source>
</reference>
<dbReference type="GO" id="GO:0004803">
    <property type="term" value="F:transposase activity"/>
    <property type="evidence" value="ECO:0007669"/>
    <property type="project" value="InterPro"/>
</dbReference>
<feature type="domain" description="Transposase IS116/IS110/IS902 C-terminal" evidence="2">
    <location>
        <begin position="233"/>
        <end position="315"/>
    </location>
</feature>
<dbReference type="Proteomes" id="UP000638848">
    <property type="component" value="Unassembled WGS sequence"/>
</dbReference>
<evidence type="ECO:0000259" key="1">
    <source>
        <dbReference type="Pfam" id="PF01548"/>
    </source>
</evidence>
<protein>
    <submittedName>
        <fullName evidence="3">IS110 family transposase</fullName>
    </submittedName>
</protein>
<organism evidence="3 4">
    <name type="scientific">Kocuria dechangensis</name>
    <dbReference type="NCBI Taxonomy" id="1176249"/>
    <lineage>
        <taxon>Bacteria</taxon>
        <taxon>Bacillati</taxon>
        <taxon>Actinomycetota</taxon>
        <taxon>Actinomycetes</taxon>
        <taxon>Micrococcales</taxon>
        <taxon>Micrococcaceae</taxon>
        <taxon>Kocuria</taxon>
    </lineage>
</organism>
<dbReference type="InterPro" id="IPR047650">
    <property type="entry name" value="Transpos_IS110"/>
</dbReference>
<name>A0A917H4U3_9MICC</name>
<feature type="domain" description="Transposase IS110-like N-terminal" evidence="1">
    <location>
        <begin position="14"/>
        <end position="159"/>
    </location>
</feature>
<dbReference type="GO" id="GO:0003677">
    <property type="term" value="F:DNA binding"/>
    <property type="evidence" value="ECO:0007669"/>
    <property type="project" value="InterPro"/>
</dbReference>
<comment type="caution">
    <text evidence="3">The sequence shown here is derived from an EMBL/GenBank/DDBJ whole genome shotgun (WGS) entry which is preliminary data.</text>
</comment>
<dbReference type="NCBIfam" id="NF033542">
    <property type="entry name" value="transpos_IS110"/>
    <property type="match status" value="1"/>
</dbReference>
<keyword evidence="4" id="KW-1185">Reference proteome</keyword>
<dbReference type="InterPro" id="IPR003346">
    <property type="entry name" value="Transposase_20"/>
</dbReference>
<reference evidence="3" key="1">
    <citation type="journal article" date="2014" name="Int. J. Syst. Evol. Microbiol.">
        <title>Complete genome sequence of Corynebacterium casei LMG S-19264T (=DSM 44701T), isolated from a smear-ripened cheese.</title>
        <authorList>
            <consortium name="US DOE Joint Genome Institute (JGI-PGF)"/>
            <person name="Walter F."/>
            <person name="Albersmeier A."/>
            <person name="Kalinowski J."/>
            <person name="Ruckert C."/>
        </authorList>
    </citation>
    <scope>NUCLEOTIDE SEQUENCE</scope>
    <source>
        <strain evidence="3">CGMCC 1.12187</strain>
    </source>
</reference>
<dbReference type="Pfam" id="PF02371">
    <property type="entry name" value="Transposase_20"/>
    <property type="match status" value="1"/>
</dbReference>
<sequence>MTAQLPTRQPVIGGVDAHKDTHHAVVLDDRGVRLSDQAFPATTAGYRCLLEWMKDLGDLHRVGIESTGSYAAGLTRFLQESGVEVIEVNQPHPHTRARKGKDDAIDAEAAARKVLSDEASGTPKTTTGVIESVRLLRVARESERHARTVALLQLQDVLVTAPAPLREQITATSGRARATQCAKLRPDVSRLTEPTQAAKMTLRTLARRVEELQSEITGIDAHLSAMVRAAAPRLTSRVGIGTVHASQLLVTAGQNIDRVTSEAAFARLCGVAPIPVSSGKTQRMRLHRGGDRQANRALHLIAVCRLRHDQRTRDYAPRRLAEGLSKRDVLRCLKPFIAREVFNDLRHDLAALDGL</sequence>
<evidence type="ECO:0000313" key="4">
    <source>
        <dbReference type="Proteomes" id="UP000638848"/>
    </source>
</evidence>
<dbReference type="RefSeq" id="WP_188539504.1">
    <property type="nucleotide sequence ID" value="NZ_BMEQ01000027.1"/>
</dbReference>
<proteinExistence type="predicted"/>